<evidence type="ECO:0000256" key="2">
    <source>
        <dbReference type="ARBA" id="ARBA00022737"/>
    </source>
</evidence>
<name>A0AAV9IQ80_CYACA</name>
<evidence type="ECO:0000313" key="5">
    <source>
        <dbReference type="EMBL" id="KAK4534399.1"/>
    </source>
</evidence>
<keyword evidence="2" id="KW-0677">Repeat</keyword>
<organism evidence="5 6">
    <name type="scientific">Cyanidium caldarium</name>
    <name type="common">Red alga</name>
    <dbReference type="NCBI Taxonomy" id="2771"/>
    <lineage>
        <taxon>Eukaryota</taxon>
        <taxon>Rhodophyta</taxon>
        <taxon>Bangiophyceae</taxon>
        <taxon>Cyanidiales</taxon>
        <taxon>Cyanidiaceae</taxon>
        <taxon>Cyanidium</taxon>
    </lineage>
</organism>
<feature type="repeat" description="RCC1" evidence="3">
    <location>
        <begin position="1"/>
        <end position="56"/>
    </location>
</feature>
<comment type="caution">
    <text evidence="5">The sequence shown here is derived from an EMBL/GenBank/DDBJ whole genome shotgun (WGS) entry which is preliminary data.</text>
</comment>
<dbReference type="InterPro" id="IPR009091">
    <property type="entry name" value="RCC1/BLIP-II"/>
</dbReference>
<evidence type="ECO:0000256" key="1">
    <source>
        <dbReference type="ARBA" id="ARBA00022658"/>
    </source>
</evidence>
<dbReference type="PROSITE" id="PS50012">
    <property type="entry name" value="RCC1_3"/>
    <property type="match status" value="5"/>
</dbReference>
<reference evidence="5 6" key="1">
    <citation type="submission" date="2022-07" db="EMBL/GenBank/DDBJ databases">
        <title>Genome-wide signatures of adaptation to extreme environments.</title>
        <authorList>
            <person name="Cho C.H."/>
            <person name="Yoon H.S."/>
        </authorList>
    </citation>
    <scope>NUCLEOTIDE SEQUENCE [LARGE SCALE GENOMIC DNA]</scope>
    <source>
        <strain evidence="5 6">DBV 063 E5</strain>
    </source>
</reference>
<dbReference type="Pfam" id="PF25390">
    <property type="entry name" value="WD40_RLD"/>
    <property type="match status" value="1"/>
</dbReference>
<dbReference type="PANTHER" id="PTHR45982">
    <property type="entry name" value="REGULATOR OF CHROMOSOME CONDENSATION"/>
    <property type="match status" value="1"/>
</dbReference>
<feature type="repeat" description="RCC1" evidence="3">
    <location>
        <begin position="331"/>
        <end position="393"/>
    </location>
</feature>
<evidence type="ECO:0000313" key="6">
    <source>
        <dbReference type="Proteomes" id="UP001301350"/>
    </source>
</evidence>
<dbReference type="InterPro" id="IPR058923">
    <property type="entry name" value="RCC1-like_dom"/>
</dbReference>
<feature type="repeat" description="RCC1" evidence="3">
    <location>
        <begin position="169"/>
        <end position="228"/>
    </location>
</feature>
<proteinExistence type="predicted"/>
<sequence>MRWLSWGSDQYGQASGRVDERDEDLLVPVEWEAEGIEGEVAEVQAGGSHSLVRLASGRLLSFGSDACGQLGRSTKSDRNVGQVEVDGRASCAAAGHAHSLMIDVDGVGYAWGGNRHDECLPTLSAAPHSTDMHQSPIVSRPTRIFPASTEPLVRVAAGVRHSLACTASGRVLAWGCNQHGQLELESALTAAASLRSSPESWQEAVRAGHYHFYDVAAGRQHSAALVHTPEWSLLLAAGRLPGYAGVEAIPRTGGRWHHVSSGWSHVAAVSVHADHTVRVRVLGRDRFGQGSADGLQTRLHLPVSAEAPTTPRGMLHVRCGAESTLLVDADGRVFACGWNEHGNLGCGDRRDRHCLTPVTALRVRYAAEEAAGVLQRSRPLLSAGGAHVVAVGE</sequence>
<dbReference type="EMBL" id="JANCYW010000001">
    <property type="protein sequence ID" value="KAK4534399.1"/>
    <property type="molecule type" value="Genomic_DNA"/>
</dbReference>
<evidence type="ECO:0000259" key="4">
    <source>
        <dbReference type="Pfam" id="PF25390"/>
    </source>
</evidence>
<feature type="repeat" description="RCC1" evidence="3">
    <location>
        <begin position="106"/>
        <end position="168"/>
    </location>
</feature>
<feature type="domain" description="RCC1-like" evidence="4">
    <location>
        <begin position="4"/>
        <end position="366"/>
    </location>
</feature>
<dbReference type="SUPFAM" id="SSF50985">
    <property type="entry name" value="RCC1/BLIP-II"/>
    <property type="match status" value="1"/>
</dbReference>
<dbReference type="InterPro" id="IPR051553">
    <property type="entry name" value="Ran_GTPase-activating"/>
</dbReference>
<dbReference type="InterPro" id="IPR000408">
    <property type="entry name" value="Reg_chr_condens"/>
</dbReference>
<dbReference type="Gene3D" id="2.130.10.30">
    <property type="entry name" value="Regulator of chromosome condensation 1/beta-lactamase-inhibitor protein II"/>
    <property type="match status" value="2"/>
</dbReference>
<evidence type="ECO:0000256" key="3">
    <source>
        <dbReference type="PROSITE-ProRule" id="PRU00235"/>
    </source>
</evidence>
<dbReference type="PRINTS" id="PR00633">
    <property type="entry name" value="RCCNDNSATION"/>
</dbReference>
<accession>A0AAV9IQ80</accession>
<dbReference type="PANTHER" id="PTHR45982:SF1">
    <property type="entry name" value="REGULATOR OF CHROMOSOME CONDENSATION"/>
    <property type="match status" value="1"/>
</dbReference>
<protein>
    <recommendedName>
        <fullName evidence="4">RCC1-like domain-containing protein</fullName>
    </recommendedName>
</protein>
<dbReference type="Proteomes" id="UP001301350">
    <property type="component" value="Unassembled WGS sequence"/>
</dbReference>
<feature type="repeat" description="RCC1" evidence="3">
    <location>
        <begin position="57"/>
        <end position="105"/>
    </location>
</feature>
<dbReference type="AlphaFoldDB" id="A0AAV9IQ80"/>
<keyword evidence="6" id="KW-1185">Reference proteome</keyword>
<gene>
    <name evidence="5" type="ORF">CDCA_CDCA01G0424</name>
</gene>
<keyword evidence="1" id="KW-0344">Guanine-nucleotide releasing factor</keyword>